<comment type="caution">
    <text evidence="2">The sequence shown here is derived from an EMBL/GenBank/DDBJ whole genome shotgun (WGS) entry which is preliminary data.</text>
</comment>
<dbReference type="Proteomes" id="UP000030378">
    <property type="component" value="Unassembled WGS sequence"/>
</dbReference>
<evidence type="ECO:0000313" key="2">
    <source>
        <dbReference type="EMBL" id="PNO71075.1"/>
    </source>
</evidence>
<keyword evidence="1" id="KW-0812">Transmembrane</keyword>
<dbReference type="AlphaFoldDB" id="A0AAP8TR89"/>
<dbReference type="EMBL" id="JTBC02000002">
    <property type="protein sequence ID" value="PNO71075.1"/>
    <property type="molecule type" value="Genomic_DNA"/>
</dbReference>
<accession>A0AAP8TR89</accession>
<feature type="transmembrane region" description="Helical" evidence="1">
    <location>
        <begin position="86"/>
        <end position="107"/>
    </location>
</feature>
<keyword evidence="1" id="KW-1133">Transmembrane helix</keyword>
<name>A0AAP8TR89_SERMA</name>
<evidence type="ECO:0000256" key="1">
    <source>
        <dbReference type="SAM" id="Phobius"/>
    </source>
</evidence>
<gene>
    <name evidence="2" type="ORF">MC70_014180</name>
</gene>
<reference evidence="3" key="1">
    <citation type="submission" date="2017-12" db="EMBL/GenBank/DDBJ databases">
        <title>FDA dAtabase for Regulatory Grade micrObial Sequences (FDA-ARGOS): Supporting development and validation of Infectious Disease Dx tests.</title>
        <authorList>
            <person name="Campos J."/>
            <person name="Goldberg B."/>
            <person name="Tallon L."/>
            <person name="Sadzewicz L."/>
            <person name="Sengamalay N."/>
            <person name="Ott S."/>
            <person name="Godinez A."/>
            <person name="Nagaraj S."/>
            <person name="Vavikolanu K."/>
            <person name="Vyas G."/>
            <person name="Nadendla S."/>
            <person name="Aluvathingal J."/>
            <person name="Geyer C."/>
            <person name="Nandy P."/>
            <person name="Hobson J."/>
            <person name="Sichtig H."/>
        </authorList>
    </citation>
    <scope>NUCLEOTIDE SEQUENCE [LARGE SCALE GENOMIC DNA]</scope>
    <source>
        <strain evidence="3">FDAARGOS_79</strain>
    </source>
</reference>
<keyword evidence="1" id="KW-0472">Membrane</keyword>
<protein>
    <submittedName>
        <fullName evidence="2">Uncharacterized protein</fullName>
    </submittedName>
</protein>
<evidence type="ECO:0000313" key="3">
    <source>
        <dbReference type="Proteomes" id="UP000030378"/>
    </source>
</evidence>
<proteinExistence type="predicted"/>
<feature type="transmembrane region" description="Helical" evidence="1">
    <location>
        <begin position="150"/>
        <end position="172"/>
    </location>
</feature>
<sequence>MKKQMKELESKQSELYETMNEVRAWISESKSQSARIQRQVEKSNEQYETAIGEVGGVKSVLEETERNFDREVTVFKNEIKDSRNSILGMIALFASFFSFISVSINIFSKSLDVPTAISIVLVLWICLMSFLYVFMNALKNGMESFTGKLLFEHFIVIAIAIIFCLAIPKVIFNGLSGFGKEESVLVQKEKPAK</sequence>
<feature type="transmembrane region" description="Helical" evidence="1">
    <location>
        <begin position="113"/>
        <end position="138"/>
    </location>
</feature>
<organism evidence="2 3">
    <name type="scientific">Serratia marcescens</name>
    <dbReference type="NCBI Taxonomy" id="615"/>
    <lineage>
        <taxon>Bacteria</taxon>
        <taxon>Pseudomonadati</taxon>
        <taxon>Pseudomonadota</taxon>
        <taxon>Gammaproteobacteria</taxon>
        <taxon>Enterobacterales</taxon>
        <taxon>Yersiniaceae</taxon>
        <taxon>Serratia</taxon>
    </lineage>
</organism>